<sequence>MTNPVTHEGLAERVEAAVLATTGVRSLYRAGSLISNLVGTSAVALGINRSDEPLVAVRISGDAAQVEASLGIEYSAGAVATLREVRAVVERTLTADGLALADIVLTIAYVHPREASSD</sequence>
<keyword evidence="2" id="KW-1185">Reference proteome</keyword>
<reference evidence="1 2" key="1">
    <citation type="submission" date="2021-03" db="EMBL/GenBank/DDBJ databases">
        <title>Sequencing the genomes of 1000 actinobacteria strains.</title>
        <authorList>
            <person name="Klenk H.-P."/>
        </authorList>
    </citation>
    <scope>NUCLEOTIDE SEQUENCE [LARGE SCALE GENOMIC DNA]</scope>
    <source>
        <strain evidence="1 2">DSM 13468</strain>
    </source>
</reference>
<organism evidence="1 2">
    <name type="scientific">Microbacterium phyllosphaerae</name>
    <dbReference type="NCBI Taxonomy" id="124798"/>
    <lineage>
        <taxon>Bacteria</taxon>
        <taxon>Bacillati</taxon>
        <taxon>Actinomycetota</taxon>
        <taxon>Actinomycetes</taxon>
        <taxon>Micrococcales</taxon>
        <taxon>Microbacteriaceae</taxon>
        <taxon>Microbacterium</taxon>
    </lineage>
</organism>
<accession>A0ABS4WNX5</accession>
<evidence type="ECO:0008006" key="3">
    <source>
        <dbReference type="Google" id="ProtNLM"/>
    </source>
</evidence>
<dbReference type="RefSeq" id="WP_210097181.1">
    <property type="nucleotide sequence ID" value="NZ_BAAAIO010000001.1"/>
</dbReference>
<dbReference type="EMBL" id="JAGIOA010000001">
    <property type="protein sequence ID" value="MBP2377881.1"/>
    <property type="molecule type" value="Genomic_DNA"/>
</dbReference>
<evidence type="ECO:0000313" key="1">
    <source>
        <dbReference type="EMBL" id="MBP2377881.1"/>
    </source>
</evidence>
<protein>
    <recommendedName>
        <fullName evidence="3">Asp23/Gls24 family envelope stress response protein</fullName>
    </recommendedName>
</protein>
<name>A0ABS4WNX5_9MICO</name>
<dbReference type="Proteomes" id="UP000703720">
    <property type="component" value="Unassembled WGS sequence"/>
</dbReference>
<evidence type="ECO:0000313" key="2">
    <source>
        <dbReference type="Proteomes" id="UP000703720"/>
    </source>
</evidence>
<comment type="caution">
    <text evidence="1">The sequence shown here is derived from an EMBL/GenBank/DDBJ whole genome shotgun (WGS) entry which is preliminary data.</text>
</comment>
<proteinExistence type="predicted"/>
<gene>
    <name evidence="1" type="ORF">JOF42_001376</name>
</gene>